<feature type="compositionally biased region" description="Basic residues" evidence="2">
    <location>
        <begin position="66"/>
        <end position="75"/>
    </location>
</feature>
<dbReference type="EMBL" id="JAJCIS010000007">
    <property type="protein sequence ID" value="MCB7387991.1"/>
    <property type="molecule type" value="Genomic_DNA"/>
</dbReference>
<dbReference type="NCBIfam" id="TIGR00350">
    <property type="entry name" value="lytR_cpsA_psr"/>
    <property type="match status" value="1"/>
</dbReference>
<feature type="transmembrane region" description="Helical" evidence="3">
    <location>
        <begin position="110"/>
        <end position="136"/>
    </location>
</feature>
<evidence type="ECO:0000313" key="6">
    <source>
        <dbReference type="Proteomes" id="UP001299546"/>
    </source>
</evidence>
<feature type="region of interest" description="Disordered" evidence="2">
    <location>
        <begin position="1"/>
        <end position="106"/>
    </location>
</feature>
<gene>
    <name evidence="5" type="ORF">LIZ65_11875</name>
</gene>
<reference evidence="5 6" key="1">
    <citation type="submission" date="2021-10" db="EMBL/GenBank/DDBJ databases">
        <title>Collection of gut derived symbiotic bacterial strains cultured from healthy donors.</title>
        <authorList>
            <person name="Lin H."/>
            <person name="Littmann E."/>
            <person name="Kohout C."/>
            <person name="Pamer E.G."/>
        </authorList>
    </citation>
    <scope>NUCLEOTIDE SEQUENCE [LARGE SCALE GENOMIC DNA]</scope>
    <source>
        <strain evidence="5 6">DFI.1.165</strain>
    </source>
</reference>
<dbReference type="Gene3D" id="3.40.190.10">
    <property type="entry name" value="Periplasmic binding protein-like II"/>
    <property type="match status" value="1"/>
</dbReference>
<organism evidence="5 6">
    <name type="scientific">Bariatricus massiliensis</name>
    <dbReference type="NCBI Taxonomy" id="1745713"/>
    <lineage>
        <taxon>Bacteria</taxon>
        <taxon>Bacillati</taxon>
        <taxon>Bacillota</taxon>
        <taxon>Clostridia</taxon>
        <taxon>Lachnospirales</taxon>
        <taxon>Lachnospiraceae</taxon>
        <taxon>Bariatricus</taxon>
    </lineage>
</organism>
<dbReference type="Pfam" id="PF03816">
    <property type="entry name" value="LytR_cpsA_psr"/>
    <property type="match status" value="1"/>
</dbReference>
<dbReference type="Gene3D" id="3.40.630.190">
    <property type="entry name" value="LCP protein"/>
    <property type="match status" value="1"/>
</dbReference>
<dbReference type="PANTHER" id="PTHR33392:SF6">
    <property type="entry name" value="POLYISOPRENYL-TEICHOIC ACID--PEPTIDOGLYCAN TEICHOIC ACID TRANSFERASE TAGU"/>
    <property type="match status" value="1"/>
</dbReference>
<feature type="compositionally biased region" description="Basic residues" evidence="2">
    <location>
        <begin position="97"/>
        <end position="106"/>
    </location>
</feature>
<comment type="caution">
    <text evidence="5">The sequence shown here is derived from an EMBL/GenBank/DDBJ whole genome shotgun (WGS) entry which is preliminary data.</text>
</comment>
<evidence type="ECO:0000256" key="3">
    <source>
        <dbReference type="SAM" id="Phobius"/>
    </source>
</evidence>
<dbReference type="SUPFAM" id="SSF53850">
    <property type="entry name" value="Periplasmic binding protein-like II"/>
    <property type="match status" value="1"/>
</dbReference>
<evidence type="ECO:0000259" key="4">
    <source>
        <dbReference type="Pfam" id="PF03816"/>
    </source>
</evidence>
<evidence type="ECO:0000256" key="2">
    <source>
        <dbReference type="SAM" id="MobiDB-lite"/>
    </source>
</evidence>
<feature type="transmembrane region" description="Helical" evidence="3">
    <location>
        <begin position="142"/>
        <end position="163"/>
    </location>
</feature>
<dbReference type="RefSeq" id="WP_066733061.1">
    <property type="nucleotide sequence ID" value="NZ_JAJCIQ010000008.1"/>
</dbReference>
<name>A0ABS8DHS6_9FIRM</name>
<sequence>MEQKKRRPANRAGSGNGSSTRNVRSMNNSREVSRRTKGKNRYTREDDRSAQTRYYDDDDYYNPSEKRRKTSAGKTRRPERDDMKRSRSNGSYDNRNRKNKRRRGRRKNGFSKTLGIILTILQFILSAVLVVNMLFFNMLPSTYVLVLVGVLVILLGITLLTQLGAKGKGVAGKVFCIFICVILGAGSFYIGKVNNAIGKITGANTKTNAMVAVVLKDNKANKITDASDYNFGVQYATGGDQVKSTISEIEKEIGTSIQTTEYDSMLEEAQALYDGKVDAIIFNASQESIIKDKYDTFSQDTRQIYSHKIVVSIDNDVTDASMNDVFAVYLSGIDVYGEIEQNSRSDVNIIAVVNPKIHQVLLISTPRDYYVPIPDISGGQRDKLTHAGTYGIDRSMATLSELYDIDIDFYGRVNFTSMINIVDALGGLDVESDQEFTTSADSEHIMDVQLGLNHFNGEEALAFCRERYNLPDGDNDRGRHQQAVITAIIKKMMSPAMLRAAPEIIDSVSAGIDTNFTTEQIQSLIKAQLRSNAKWNIYSVSAEGFGDKQMCYSSGSELLYVTIPDETSVANIVELVNKVEEGEVLEGSTVAE</sequence>
<evidence type="ECO:0000313" key="5">
    <source>
        <dbReference type="EMBL" id="MCB7387991.1"/>
    </source>
</evidence>
<dbReference type="InterPro" id="IPR004474">
    <property type="entry name" value="LytR_CpsA_psr"/>
</dbReference>
<feature type="transmembrane region" description="Helical" evidence="3">
    <location>
        <begin position="170"/>
        <end position="190"/>
    </location>
</feature>
<keyword evidence="6" id="KW-1185">Reference proteome</keyword>
<keyword evidence="3" id="KW-1133">Transmembrane helix</keyword>
<protein>
    <submittedName>
        <fullName evidence="5">LCP family protein</fullName>
    </submittedName>
</protein>
<proteinExistence type="inferred from homology"/>
<dbReference type="PANTHER" id="PTHR33392">
    <property type="entry name" value="POLYISOPRENYL-TEICHOIC ACID--PEPTIDOGLYCAN TEICHOIC ACID TRANSFERASE TAGU"/>
    <property type="match status" value="1"/>
</dbReference>
<keyword evidence="3" id="KW-0812">Transmembrane</keyword>
<feature type="compositionally biased region" description="Basic and acidic residues" evidence="2">
    <location>
        <begin position="76"/>
        <end position="85"/>
    </location>
</feature>
<dbReference type="InterPro" id="IPR050922">
    <property type="entry name" value="LytR/CpsA/Psr_CW_biosynth"/>
</dbReference>
<feature type="domain" description="Cell envelope-related transcriptional attenuator" evidence="4">
    <location>
        <begin position="344"/>
        <end position="493"/>
    </location>
</feature>
<accession>A0ABS8DHS6</accession>
<dbReference type="Proteomes" id="UP001299546">
    <property type="component" value="Unassembled WGS sequence"/>
</dbReference>
<keyword evidence="3" id="KW-0472">Membrane</keyword>
<evidence type="ECO:0000256" key="1">
    <source>
        <dbReference type="ARBA" id="ARBA00006068"/>
    </source>
</evidence>
<feature type="compositionally biased region" description="Polar residues" evidence="2">
    <location>
        <begin position="17"/>
        <end position="30"/>
    </location>
</feature>
<comment type="similarity">
    <text evidence="1">Belongs to the LytR/CpsA/Psr (LCP) family.</text>
</comment>